<feature type="domain" description="ChsH2 C-terminal OB-fold" evidence="1">
    <location>
        <begin position="63"/>
        <end position="125"/>
    </location>
</feature>
<comment type="caution">
    <text evidence="2">The sequence shown here is derived from an EMBL/GenBank/DDBJ whole genome shotgun (WGS) entry which is preliminary data.</text>
</comment>
<dbReference type="SUPFAM" id="SSF50249">
    <property type="entry name" value="Nucleic acid-binding proteins"/>
    <property type="match status" value="1"/>
</dbReference>
<name>A0A318RK60_WILLI</name>
<evidence type="ECO:0000313" key="3">
    <source>
        <dbReference type="Proteomes" id="UP000247591"/>
    </source>
</evidence>
<dbReference type="PANTHER" id="PTHR34075">
    <property type="entry name" value="BLR3430 PROTEIN"/>
    <property type="match status" value="1"/>
</dbReference>
<sequence>MTIPYVRPEFRMLPAPTPQSQDYWAGGRDGELLIHRCHTCQNFFLPGAPVCWRCRSTDVAPEPVSGCGSVAAFTVNRQTWIPAFPPPYTVALIELAEQPDTRVVSNIVDIDPADVTIGLEVEVFFEEWEDVWIPLFRPVDVSRPAKESN</sequence>
<dbReference type="RefSeq" id="WP_342766732.1">
    <property type="nucleotide sequence ID" value="NZ_QJSP01000007.1"/>
</dbReference>
<dbReference type="PANTHER" id="PTHR34075:SF5">
    <property type="entry name" value="BLR3430 PROTEIN"/>
    <property type="match status" value="1"/>
</dbReference>
<dbReference type="AlphaFoldDB" id="A0A318RK60"/>
<dbReference type="Gene3D" id="6.10.30.10">
    <property type="match status" value="1"/>
</dbReference>
<evidence type="ECO:0000259" key="1">
    <source>
        <dbReference type="Pfam" id="PF01796"/>
    </source>
</evidence>
<dbReference type="Proteomes" id="UP000247591">
    <property type="component" value="Unassembled WGS sequence"/>
</dbReference>
<dbReference type="EMBL" id="QJSP01000007">
    <property type="protein sequence ID" value="PYE16947.1"/>
    <property type="molecule type" value="Genomic_DNA"/>
</dbReference>
<proteinExistence type="predicted"/>
<gene>
    <name evidence="2" type="ORF">DFR67_107192</name>
</gene>
<reference evidence="2 3" key="1">
    <citation type="submission" date="2018-06" db="EMBL/GenBank/DDBJ databases">
        <title>Genomic Encyclopedia of Type Strains, Phase IV (KMG-IV): sequencing the most valuable type-strain genomes for metagenomic binning, comparative biology and taxonomic classification.</title>
        <authorList>
            <person name="Goeker M."/>
        </authorList>
    </citation>
    <scope>NUCLEOTIDE SEQUENCE [LARGE SCALE GENOMIC DNA]</scope>
    <source>
        <strain evidence="2 3">DSM 45521</strain>
    </source>
</reference>
<evidence type="ECO:0000313" key="2">
    <source>
        <dbReference type="EMBL" id="PYE16947.1"/>
    </source>
</evidence>
<organism evidence="2 3">
    <name type="scientific">Williamsia limnetica</name>
    <dbReference type="NCBI Taxonomy" id="882452"/>
    <lineage>
        <taxon>Bacteria</taxon>
        <taxon>Bacillati</taxon>
        <taxon>Actinomycetota</taxon>
        <taxon>Actinomycetes</taxon>
        <taxon>Mycobacteriales</taxon>
        <taxon>Nocardiaceae</taxon>
        <taxon>Williamsia</taxon>
    </lineage>
</organism>
<dbReference type="InterPro" id="IPR002878">
    <property type="entry name" value="ChsH2_C"/>
</dbReference>
<dbReference type="InterPro" id="IPR012340">
    <property type="entry name" value="NA-bd_OB-fold"/>
</dbReference>
<keyword evidence="3" id="KW-1185">Reference proteome</keyword>
<dbReference type="InterPro" id="IPR052513">
    <property type="entry name" value="Thioester_dehydratase-like"/>
</dbReference>
<protein>
    <submittedName>
        <fullName evidence="2">Putative OB-fold protein</fullName>
    </submittedName>
</protein>
<dbReference type="Pfam" id="PF01796">
    <property type="entry name" value="OB_ChsH2_C"/>
    <property type="match status" value="1"/>
</dbReference>
<accession>A0A318RK60</accession>